<evidence type="ECO:0000313" key="3">
    <source>
        <dbReference type="Proteomes" id="UP000005237"/>
    </source>
</evidence>
<dbReference type="EnsemblMetazoa" id="CJA26164.1">
    <property type="protein sequence ID" value="CJA26164.1"/>
    <property type="gene ID" value="WBGene00181736"/>
</dbReference>
<feature type="signal peptide" evidence="1">
    <location>
        <begin position="1"/>
        <end position="25"/>
    </location>
</feature>
<dbReference type="AlphaFoldDB" id="A0A8R1I6Q9"/>
<evidence type="ECO:0000313" key="2">
    <source>
        <dbReference type="EnsemblMetazoa" id="CJA26164.1"/>
    </source>
</evidence>
<sequence>MTHIHIKAILYVCPIICLLPKPKAALRLRRVATLFLVCVSSRLHGVRLFAGVKINLAERHFGDADMRYGAFSFT</sequence>
<protein>
    <recommendedName>
        <fullName evidence="4">Secreted protein</fullName>
    </recommendedName>
</protein>
<reference evidence="3" key="1">
    <citation type="submission" date="2010-08" db="EMBL/GenBank/DDBJ databases">
        <authorList>
            <consortium name="Caenorhabditis japonica Sequencing Consortium"/>
            <person name="Wilson R.K."/>
        </authorList>
    </citation>
    <scope>NUCLEOTIDE SEQUENCE [LARGE SCALE GENOMIC DNA]</scope>
    <source>
        <strain evidence="3">DF5081</strain>
    </source>
</reference>
<evidence type="ECO:0008006" key="4">
    <source>
        <dbReference type="Google" id="ProtNLM"/>
    </source>
</evidence>
<keyword evidence="3" id="KW-1185">Reference proteome</keyword>
<reference evidence="2" key="2">
    <citation type="submission" date="2022-06" db="UniProtKB">
        <authorList>
            <consortium name="EnsemblMetazoa"/>
        </authorList>
    </citation>
    <scope>IDENTIFICATION</scope>
    <source>
        <strain evidence="2">DF5081</strain>
    </source>
</reference>
<evidence type="ECO:0000256" key="1">
    <source>
        <dbReference type="SAM" id="SignalP"/>
    </source>
</evidence>
<organism evidence="2 3">
    <name type="scientific">Caenorhabditis japonica</name>
    <dbReference type="NCBI Taxonomy" id="281687"/>
    <lineage>
        <taxon>Eukaryota</taxon>
        <taxon>Metazoa</taxon>
        <taxon>Ecdysozoa</taxon>
        <taxon>Nematoda</taxon>
        <taxon>Chromadorea</taxon>
        <taxon>Rhabditida</taxon>
        <taxon>Rhabditina</taxon>
        <taxon>Rhabditomorpha</taxon>
        <taxon>Rhabditoidea</taxon>
        <taxon>Rhabditidae</taxon>
        <taxon>Peloderinae</taxon>
        <taxon>Caenorhabditis</taxon>
    </lineage>
</organism>
<keyword evidence="1" id="KW-0732">Signal</keyword>
<proteinExistence type="predicted"/>
<dbReference type="Proteomes" id="UP000005237">
    <property type="component" value="Unassembled WGS sequence"/>
</dbReference>
<accession>A0A8R1I6Q9</accession>
<name>A0A8R1I6Q9_CAEJA</name>
<feature type="chain" id="PRO_5035728330" description="Secreted protein" evidence="1">
    <location>
        <begin position="26"/>
        <end position="74"/>
    </location>
</feature>